<dbReference type="RefSeq" id="WP_147851345.1">
    <property type="nucleotide sequence ID" value="NZ_VDUZ01000055.1"/>
</dbReference>
<evidence type="ECO:0000313" key="4">
    <source>
        <dbReference type="EMBL" id="TXL70668.1"/>
    </source>
</evidence>
<gene>
    <name evidence="4" type="ORF">FHP25_33395</name>
</gene>
<evidence type="ECO:0000259" key="2">
    <source>
        <dbReference type="Pfam" id="PF00725"/>
    </source>
</evidence>
<dbReference type="FunFam" id="3.40.50.720:FF:000009">
    <property type="entry name" value="Fatty oxidation complex, alpha subunit"/>
    <property type="match status" value="1"/>
</dbReference>
<dbReference type="EC" id="1.1.1.35" evidence="4"/>
<name>A0A5C8PB55_9HYPH</name>
<evidence type="ECO:0000259" key="3">
    <source>
        <dbReference type="Pfam" id="PF02737"/>
    </source>
</evidence>
<organism evidence="4 5">
    <name type="scientific">Vineibacter terrae</name>
    <dbReference type="NCBI Taxonomy" id="2586908"/>
    <lineage>
        <taxon>Bacteria</taxon>
        <taxon>Pseudomonadati</taxon>
        <taxon>Pseudomonadota</taxon>
        <taxon>Alphaproteobacteria</taxon>
        <taxon>Hyphomicrobiales</taxon>
        <taxon>Vineibacter</taxon>
    </lineage>
</organism>
<keyword evidence="5" id="KW-1185">Reference proteome</keyword>
<dbReference type="GO" id="GO:0070403">
    <property type="term" value="F:NAD+ binding"/>
    <property type="evidence" value="ECO:0007669"/>
    <property type="project" value="InterPro"/>
</dbReference>
<evidence type="ECO:0000313" key="5">
    <source>
        <dbReference type="Proteomes" id="UP000321638"/>
    </source>
</evidence>
<dbReference type="PANTHER" id="PTHR48075:SF5">
    <property type="entry name" value="3-HYDROXYBUTYRYL-COA DEHYDROGENASE"/>
    <property type="match status" value="1"/>
</dbReference>
<dbReference type="PANTHER" id="PTHR48075">
    <property type="entry name" value="3-HYDROXYACYL-COA DEHYDROGENASE FAMILY PROTEIN"/>
    <property type="match status" value="1"/>
</dbReference>
<comment type="caution">
    <text evidence="4">The sequence shown here is derived from an EMBL/GenBank/DDBJ whole genome shotgun (WGS) entry which is preliminary data.</text>
</comment>
<dbReference type="InterPro" id="IPR036291">
    <property type="entry name" value="NAD(P)-bd_dom_sf"/>
</dbReference>
<dbReference type="InterPro" id="IPR008927">
    <property type="entry name" value="6-PGluconate_DH-like_C_sf"/>
</dbReference>
<dbReference type="Pfam" id="PF00725">
    <property type="entry name" value="3HCDH"/>
    <property type="match status" value="2"/>
</dbReference>
<feature type="domain" description="3-hydroxyacyl-CoA dehydrogenase C-terminal" evidence="2">
    <location>
        <begin position="414"/>
        <end position="496"/>
    </location>
</feature>
<dbReference type="InterPro" id="IPR013328">
    <property type="entry name" value="6PGD_dom2"/>
</dbReference>
<dbReference type="OrthoDB" id="9771883at2"/>
<dbReference type="SUPFAM" id="SSF48179">
    <property type="entry name" value="6-phosphogluconate dehydrogenase C-terminal domain-like"/>
    <property type="match status" value="2"/>
</dbReference>
<dbReference type="GO" id="GO:0003857">
    <property type="term" value="F:(3S)-3-hydroxyacyl-CoA dehydrogenase (NAD+) activity"/>
    <property type="evidence" value="ECO:0007669"/>
    <property type="project" value="UniProtKB-EC"/>
</dbReference>
<dbReference type="InterPro" id="IPR006108">
    <property type="entry name" value="3HC_DH_C"/>
</dbReference>
<keyword evidence="1 4" id="KW-0560">Oxidoreductase</keyword>
<dbReference type="Pfam" id="PF02737">
    <property type="entry name" value="3HCDH_N"/>
    <property type="match status" value="1"/>
</dbReference>
<dbReference type="Gene3D" id="3.40.50.720">
    <property type="entry name" value="NAD(P)-binding Rossmann-like Domain"/>
    <property type="match status" value="1"/>
</dbReference>
<dbReference type="Gene3D" id="1.10.1040.10">
    <property type="entry name" value="N-(1-d-carboxylethyl)-l-norvaline Dehydrogenase, domain 2"/>
    <property type="match status" value="1"/>
</dbReference>
<accession>A0A5C8PB55</accession>
<reference evidence="4 5" key="1">
    <citation type="submission" date="2019-06" db="EMBL/GenBank/DDBJ databases">
        <title>New taxonomy in bacterial strain CC-CFT640, isolated from vineyard.</title>
        <authorList>
            <person name="Lin S.-Y."/>
            <person name="Tsai C.-F."/>
            <person name="Young C.-C."/>
        </authorList>
    </citation>
    <scope>NUCLEOTIDE SEQUENCE [LARGE SCALE GENOMIC DNA]</scope>
    <source>
        <strain evidence="4 5">CC-CFT640</strain>
    </source>
</reference>
<dbReference type="Proteomes" id="UP000321638">
    <property type="component" value="Unassembled WGS sequence"/>
</dbReference>
<sequence>MSLDISRPDLVVGVVGTGAMGRGIAQVSAQGGIRTVMYDATPDGASAARNAIVATMKGLVDKGRLTAEACAAAEGNLEVANGLTALAGCHVVIEAVFENLEVKQKLFAELEAVVGEATVIASNTSSIRIAAIARSLKRRDRVCGMHYFNPVPLMKLVEVIRAADTAPWVVDAMVALGKRQTRVPVVVGDTPGFLVNLGGTAIGTEGLRIFTEGRATPSQIDAVMRDAGGFRMGPFELMDLTGIDVNFPARRIIYEGFFHDRRMTPSPYHEGLFQAGRFGRKTGGGWYDYDARGTKVDPGPDLAVSAAPAAKVVAADQAAGKVMALLMASGTSVVAHDDGQSPVVVTPLGDDCTTTCVSLGLDPKRTVAIDPTGAVEKRATIMMAPGGDGAARDAVAAALAKAGSRVTAIKDSPGFILQCMRSMIANLGCEMAQIGIASPADVDTAMTLGLNYPQGPLAMADAMGVKETHAILERLQAITGDDRYRPSQWLRRRALLGLSATTVE</sequence>
<evidence type="ECO:0000256" key="1">
    <source>
        <dbReference type="ARBA" id="ARBA00023002"/>
    </source>
</evidence>
<proteinExistence type="predicted"/>
<dbReference type="GO" id="GO:0006631">
    <property type="term" value="P:fatty acid metabolic process"/>
    <property type="evidence" value="ECO:0007669"/>
    <property type="project" value="InterPro"/>
</dbReference>
<dbReference type="Gene3D" id="1.10.1040.50">
    <property type="match status" value="1"/>
</dbReference>
<dbReference type="NCBIfam" id="NF006124">
    <property type="entry name" value="PRK08268.1"/>
    <property type="match status" value="1"/>
</dbReference>
<dbReference type="SUPFAM" id="SSF51735">
    <property type="entry name" value="NAD(P)-binding Rossmann-fold domains"/>
    <property type="match status" value="1"/>
</dbReference>
<dbReference type="AlphaFoldDB" id="A0A5C8PB55"/>
<feature type="domain" description="3-hydroxyacyl-CoA dehydrogenase C-terminal" evidence="2">
    <location>
        <begin position="192"/>
        <end position="289"/>
    </location>
</feature>
<feature type="domain" description="3-hydroxyacyl-CoA dehydrogenase NAD binding" evidence="3">
    <location>
        <begin position="12"/>
        <end position="189"/>
    </location>
</feature>
<dbReference type="EMBL" id="VDUZ01000055">
    <property type="protein sequence ID" value="TXL70668.1"/>
    <property type="molecule type" value="Genomic_DNA"/>
</dbReference>
<protein>
    <submittedName>
        <fullName evidence="4">3-hydroxyacyl-CoA dehydrogenase</fullName>
        <ecNumber evidence="4">1.1.1.35</ecNumber>
    </submittedName>
</protein>
<dbReference type="InterPro" id="IPR006176">
    <property type="entry name" value="3-OHacyl-CoA_DH_NAD-bd"/>
</dbReference>